<reference evidence="1" key="1">
    <citation type="journal article" date="2014" name="Front. Microbiol.">
        <title>High frequency of phylogenetically diverse reductive dehalogenase-homologous genes in deep subseafloor sedimentary metagenomes.</title>
        <authorList>
            <person name="Kawai M."/>
            <person name="Futagami T."/>
            <person name="Toyoda A."/>
            <person name="Takaki Y."/>
            <person name="Nishi S."/>
            <person name="Hori S."/>
            <person name="Arai W."/>
            <person name="Tsubouchi T."/>
            <person name="Morono Y."/>
            <person name="Uchiyama I."/>
            <person name="Ito T."/>
            <person name="Fujiyama A."/>
            <person name="Inagaki F."/>
            <person name="Takami H."/>
        </authorList>
    </citation>
    <scope>NUCLEOTIDE SEQUENCE</scope>
    <source>
        <strain evidence="1">Expedition CK06-06</strain>
    </source>
</reference>
<proteinExistence type="predicted"/>
<protein>
    <submittedName>
        <fullName evidence="1">Uncharacterized protein</fullName>
    </submittedName>
</protein>
<dbReference type="AlphaFoldDB" id="X1HND2"/>
<sequence>YIHDNEFVGNDLFASAGRPVTNTVRIEKNTFKLASDPAPTEGHAPFRRIGGALEGRIKAGGNTFEGMAP</sequence>
<feature type="non-terminal residue" evidence="1">
    <location>
        <position position="1"/>
    </location>
</feature>
<dbReference type="EMBL" id="BARU01033808">
    <property type="protein sequence ID" value="GAH71646.1"/>
    <property type="molecule type" value="Genomic_DNA"/>
</dbReference>
<organism evidence="1">
    <name type="scientific">marine sediment metagenome</name>
    <dbReference type="NCBI Taxonomy" id="412755"/>
    <lineage>
        <taxon>unclassified sequences</taxon>
        <taxon>metagenomes</taxon>
        <taxon>ecological metagenomes</taxon>
    </lineage>
</organism>
<gene>
    <name evidence="1" type="ORF">S03H2_53133</name>
</gene>
<evidence type="ECO:0000313" key="1">
    <source>
        <dbReference type="EMBL" id="GAH71646.1"/>
    </source>
</evidence>
<comment type="caution">
    <text evidence="1">The sequence shown here is derived from an EMBL/GenBank/DDBJ whole genome shotgun (WGS) entry which is preliminary data.</text>
</comment>
<name>X1HND2_9ZZZZ</name>
<accession>X1HND2</accession>